<keyword evidence="1" id="KW-0732">Signal</keyword>
<gene>
    <name evidence="2" type="ORF">fsci_05440</name>
</gene>
<reference evidence="2 3" key="1">
    <citation type="journal article" date="2024" name="Dis. Aquat. Organ.">
        <title>Francisella sciaenopsi sp. nov. isolated from diseased red drum Sciaenops ocellatus in Florida, USA.</title>
        <authorList>
            <person name="Kawahara M."/>
            <person name="Cody T.T."/>
            <person name="Yanong R.P.E."/>
            <person name="Henderson E."/>
            <person name="Yazdi Z."/>
            <person name="Soto E."/>
        </authorList>
    </citation>
    <scope>NUCLEOTIDE SEQUENCE [LARGE SCALE GENOMIC DNA]</scope>
    <source>
        <strain evidence="2 3">R22-20-7</strain>
    </source>
</reference>
<accession>A0ABQ6PDL8</accession>
<evidence type="ECO:0000256" key="1">
    <source>
        <dbReference type="SAM" id="SignalP"/>
    </source>
</evidence>
<dbReference type="PROSITE" id="PS51257">
    <property type="entry name" value="PROKAR_LIPOPROTEIN"/>
    <property type="match status" value="1"/>
</dbReference>
<proteinExistence type="predicted"/>
<evidence type="ECO:0000313" key="3">
    <source>
        <dbReference type="Proteomes" id="UP001628164"/>
    </source>
</evidence>
<protein>
    <submittedName>
        <fullName evidence="2">Lipoprotein</fullName>
    </submittedName>
</protein>
<dbReference type="Proteomes" id="UP001628164">
    <property type="component" value="Unassembled WGS sequence"/>
</dbReference>
<dbReference type="EMBL" id="BTHG01000002">
    <property type="protein sequence ID" value="GMN89058.1"/>
    <property type="molecule type" value="Genomic_DNA"/>
</dbReference>
<sequence length="260" mass="29669">MKKTLILFTLTSIALLSSCSTTIINGSDYISMQPGTQYHYKRTALKANKSIFIDIDIESCSNNNTKCQYFVTVKNSKDKILEQYYETYYVNFFGDVYLTDKVYPNSALLLPARITLGQEMLLNNGDRYGAVNEKLLAYKLIREIRINNHNYENCVNILFVSTTPAESVDLKLVTDEITCKDIGSVQKEMQMSYKPKYPNTSKEEISNSVMKFAETRSMGRNMSEIGYLKPFTQKKSAPDSDGFILIDTYLDILESITHTQ</sequence>
<organism evidence="2 3">
    <name type="scientific">Francisella sciaenopsi</name>
    <dbReference type="NCBI Taxonomy" id="3055034"/>
    <lineage>
        <taxon>Bacteria</taxon>
        <taxon>Pseudomonadati</taxon>
        <taxon>Pseudomonadota</taxon>
        <taxon>Gammaproteobacteria</taxon>
        <taxon>Thiotrichales</taxon>
        <taxon>Francisellaceae</taxon>
        <taxon>Francisella</taxon>
    </lineage>
</organism>
<dbReference type="RefSeq" id="WP_407876920.1">
    <property type="nucleotide sequence ID" value="NZ_BTHG01000002.1"/>
</dbReference>
<feature type="chain" id="PRO_5046692657" evidence="1">
    <location>
        <begin position="23"/>
        <end position="260"/>
    </location>
</feature>
<comment type="caution">
    <text evidence="2">The sequence shown here is derived from an EMBL/GenBank/DDBJ whole genome shotgun (WGS) entry which is preliminary data.</text>
</comment>
<feature type="signal peptide" evidence="1">
    <location>
        <begin position="1"/>
        <end position="22"/>
    </location>
</feature>
<keyword evidence="2" id="KW-0449">Lipoprotein</keyword>
<keyword evidence="3" id="KW-1185">Reference proteome</keyword>
<evidence type="ECO:0000313" key="2">
    <source>
        <dbReference type="EMBL" id="GMN89058.1"/>
    </source>
</evidence>
<name>A0ABQ6PDL8_9GAMM</name>